<reference evidence="5" key="2">
    <citation type="submission" date="2021-12" db="EMBL/GenBank/DDBJ databases">
        <title>Resequencing data analysis of finger millet.</title>
        <authorList>
            <person name="Hatakeyama M."/>
            <person name="Aluri S."/>
            <person name="Balachadran M.T."/>
            <person name="Sivarajan S.R."/>
            <person name="Poveda L."/>
            <person name="Shimizu-Inatsugi R."/>
            <person name="Schlapbach R."/>
            <person name="Sreeman S.M."/>
            <person name="Shimizu K.K."/>
        </authorList>
    </citation>
    <scope>NUCLEOTIDE SEQUENCE</scope>
</reference>
<dbReference type="GO" id="GO:0016020">
    <property type="term" value="C:membrane"/>
    <property type="evidence" value="ECO:0007669"/>
    <property type="project" value="InterPro"/>
</dbReference>
<dbReference type="PANTHER" id="PTHR31218">
    <property type="entry name" value="WAT1-RELATED PROTEIN"/>
    <property type="match status" value="1"/>
</dbReference>
<evidence type="ECO:0000313" key="6">
    <source>
        <dbReference type="Proteomes" id="UP001054889"/>
    </source>
</evidence>
<dbReference type="Proteomes" id="UP001054889">
    <property type="component" value="Unassembled WGS sequence"/>
</dbReference>
<accession>A0AAV5EMI6</accession>
<organism evidence="5 6">
    <name type="scientific">Eleusine coracana subsp. coracana</name>
    <dbReference type="NCBI Taxonomy" id="191504"/>
    <lineage>
        <taxon>Eukaryota</taxon>
        <taxon>Viridiplantae</taxon>
        <taxon>Streptophyta</taxon>
        <taxon>Embryophyta</taxon>
        <taxon>Tracheophyta</taxon>
        <taxon>Spermatophyta</taxon>
        <taxon>Magnoliopsida</taxon>
        <taxon>Liliopsida</taxon>
        <taxon>Poales</taxon>
        <taxon>Poaceae</taxon>
        <taxon>PACMAD clade</taxon>
        <taxon>Chloridoideae</taxon>
        <taxon>Cynodonteae</taxon>
        <taxon>Eleusininae</taxon>
        <taxon>Eleusine</taxon>
    </lineage>
</organism>
<feature type="transmembrane region" description="Helical" evidence="4">
    <location>
        <begin position="173"/>
        <end position="193"/>
    </location>
</feature>
<dbReference type="InterPro" id="IPR030184">
    <property type="entry name" value="WAT1-related"/>
</dbReference>
<keyword evidence="6" id="KW-1185">Reference proteome</keyword>
<protein>
    <recommendedName>
        <fullName evidence="7">WAT1-related protein</fullName>
    </recommendedName>
</protein>
<proteinExistence type="predicted"/>
<evidence type="ECO:0000256" key="2">
    <source>
        <dbReference type="ARBA" id="ARBA00022989"/>
    </source>
</evidence>
<evidence type="ECO:0000256" key="3">
    <source>
        <dbReference type="ARBA" id="ARBA00023136"/>
    </source>
</evidence>
<feature type="transmembrane region" description="Helical" evidence="4">
    <location>
        <begin position="7"/>
        <end position="29"/>
    </location>
</feature>
<evidence type="ECO:0000256" key="4">
    <source>
        <dbReference type="SAM" id="Phobius"/>
    </source>
</evidence>
<feature type="transmembrane region" description="Helical" evidence="4">
    <location>
        <begin position="91"/>
        <end position="111"/>
    </location>
</feature>
<reference evidence="5" key="1">
    <citation type="journal article" date="2018" name="DNA Res.">
        <title>Multiple hybrid de novo genome assembly of finger millet, an orphan allotetraploid crop.</title>
        <authorList>
            <person name="Hatakeyama M."/>
            <person name="Aluri S."/>
            <person name="Balachadran M.T."/>
            <person name="Sivarajan S.R."/>
            <person name="Patrignani A."/>
            <person name="Gruter S."/>
            <person name="Poveda L."/>
            <person name="Shimizu-Inatsugi R."/>
            <person name="Baeten J."/>
            <person name="Francoijs K.J."/>
            <person name="Nataraja K.N."/>
            <person name="Reddy Y.A.N."/>
            <person name="Phadnis S."/>
            <person name="Ravikumar R.L."/>
            <person name="Schlapbach R."/>
            <person name="Sreeman S.M."/>
            <person name="Shimizu K.K."/>
        </authorList>
    </citation>
    <scope>NUCLEOTIDE SEQUENCE</scope>
</reference>
<evidence type="ECO:0008006" key="7">
    <source>
        <dbReference type="Google" id="ProtNLM"/>
    </source>
</evidence>
<evidence type="ECO:0000256" key="1">
    <source>
        <dbReference type="ARBA" id="ARBA00022692"/>
    </source>
</evidence>
<keyword evidence="3 4" id="KW-0472">Membrane</keyword>
<sequence>MEASKKPYLVAITVQLIYTGMFVISKAAFDQGMSTYVFMFYRQAAGFVLLLPFALLQRKDARSISSWTLLMLFFSSFIGHNKYCSQMSSYYLTKLSFLFRISFYLNLYYVCLKFTSATVASVAENSLPVLTFSMAPWAELEGGQVTTYDCHYAFIELLLLTRMERVKLRSSSGAAKMTGVVLCLAGVFVIAFYTGPGISPVNHHRAFSSHASGSNANVARGVWFKWTLLMVLANVAWSLWIILQVSSLASN</sequence>
<dbReference type="GO" id="GO:0022857">
    <property type="term" value="F:transmembrane transporter activity"/>
    <property type="evidence" value="ECO:0007669"/>
    <property type="project" value="InterPro"/>
</dbReference>
<feature type="transmembrane region" description="Helical" evidence="4">
    <location>
        <begin position="63"/>
        <end position="79"/>
    </location>
</feature>
<dbReference type="EMBL" id="BQKI01000076">
    <property type="protein sequence ID" value="GJN23756.1"/>
    <property type="molecule type" value="Genomic_DNA"/>
</dbReference>
<feature type="transmembrane region" description="Helical" evidence="4">
    <location>
        <begin position="223"/>
        <end position="243"/>
    </location>
</feature>
<keyword evidence="2 4" id="KW-1133">Transmembrane helix</keyword>
<keyword evidence="1 4" id="KW-0812">Transmembrane</keyword>
<evidence type="ECO:0000313" key="5">
    <source>
        <dbReference type="EMBL" id="GJN23756.1"/>
    </source>
</evidence>
<comment type="caution">
    <text evidence="5">The sequence shown here is derived from an EMBL/GenBank/DDBJ whole genome shotgun (WGS) entry which is preliminary data.</text>
</comment>
<dbReference type="AlphaFoldDB" id="A0AAV5EMI6"/>
<feature type="transmembrane region" description="Helical" evidence="4">
    <location>
        <begin position="35"/>
        <end position="56"/>
    </location>
</feature>
<gene>
    <name evidence="5" type="primary">gb11434</name>
    <name evidence="5" type="ORF">PR202_gb11434</name>
</gene>
<name>A0AAV5EMI6_ELECO</name>